<dbReference type="EMBL" id="BPVZ01000091">
    <property type="protein sequence ID" value="GKV31395.1"/>
    <property type="molecule type" value="Genomic_DNA"/>
</dbReference>
<organism evidence="1 2">
    <name type="scientific">Rubroshorea leprosula</name>
    <dbReference type="NCBI Taxonomy" id="152421"/>
    <lineage>
        <taxon>Eukaryota</taxon>
        <taxon>Viridiplantae</taxon>
        <taxon>Streptophyta</taxon>
        <taxon>Embryophyta</taxon>
        <taxon>Tracheophyta</taxon>
        <taxon>Spermatophyta</taxon>
        <taxon>Magnoliopsida</taxon>
        <taxon>eudicotyledons</taxon>
        <taxon>Gunneridae</taxon>
        <taxon>Pentapetalae</taxon>
        <taxon>rosids</taxon>
        <taxon>malvids</taxon>
        <taxon>Malvales</taxon>
        <taxon>Dipterocarpaceae</taxon>
        <taxon>Rubroshorea</taxon>
    </lineage>
</organism>
<dbReference type="Pfam" id="PF12023">
    <property type="entry name" value="DUF3511"/>
    <property type="match status" value="1"/>
</dbReference>
<evidence type="ECO:0000313" key="1">
    <source>
        <dbReference type="EMBL" id="GKV31395.1"/>
    </source>
</evidence>
<keyword evidence="2" id="KW-1185">Reference proteome</keyword>
<sequence length="151" mass="17284">MAEATREMVGFKEVNWTVNGECKLEKKDFDSASNLPNLGQSMSNNNKVSIRNSLYSGLPLPPSLPKPALTDIVLGTSTHHVNYKAVDYSNYGKHTSYQSSYLWSDGKAKLKRKRRVVKYKSYTVESQMKTSLRSGFRWIKNKYCELVHGYY</sequence>
<protein>
    <submittedName>
        <fullName evidence="1">Uncharacterized protein</fullName>
    </submittedName>
</protein>
<gene>
    <name evidence="1" type="ORF">SLEP1_g40087</name>
</gene>
<dbReference type="PANTHER" id="PTHR33193">
    <property type="entry name" value="DOMAIN PROTEIN, PUTATIVE (DUF3511)-RELATED"/>
    <property type="match status" value="1"/>
</dbReference>
<comment type="caution">
    <text evidence="1">The sequence shown here is derived from an EMBL/GenBank/DDBJ whole genome shotgun (WGS) entry which is preliminary data.</text>
</comment>
<dbReference type="PANTHER" id="PTHR33193:SF30">
    <property type="entry name" value="DUF3511 DOMAIN-CONTAINING PROTEIN"/>
    <property type="match status" value="1"/>
</dbReference>
<dbReference type="Proteomes" id="UP001054252">
    <property type="component" value="Unassembled WGS sequence"/>
</dbReference>
<dbReference type="InterPro" id="IPR021899">
    <property type="entry name" value="DUF3511"/>
</dbReference>
<dbReference type="AlphaFoldDB" id="A0AAV5L2Y4"/>
<name>A0AAV5L2Y4_9ROSI</name>
<proteinExistence type="predicted"/>
<evidence type="ECO:0000313" key="2">
    <source>
        <dbReference type="Proteomes" id="UP001054252"/>
    </source>
</evidence>
<reference evidence="1 2" key="1">
    <citation type="journal article" date="2021" name="Commun. Biol.">
        <title>The genome of Shorea leprosula (Dipterocarpaceae) highlights the ecological relevance of drought in aseasonal tropical rainforests.</title>
        <authorList>
            <person name="Ng K.K.S."/>
            <person name="Kobayashi M.J."/>
            <person name="Fawcett J.A."/>
            <person name="Hatakeyama M."/>
            <person name="Paape T."/>
            <person name="Ng C.H."/>
            <person name="Ang C.C."/>
            <person name="Tnah L.H."/>
            <person name="Lee C.T."/>
            <person name="Nishiyama T."/>
            <person name="Sese J."/>
            <person name="O'Brien M.J."/>
            <person name="Copetti D."/>
            <person name="Mohd Noor M.I."/>
            <person name="Ong R.C."/>
            <person name="Putra M."/>
            <person name="Sireger I.Z."/>
            <person name="Indrioko S."/>
            <person name="Kosugi Y."/>
            <person name="Izuno A."/>
            <person name="Isagi Y."/>
            <person name="Lee S.L."/>
            <person name="Shimizu K.K."/>
        </authorList>
    </citation>
    <scope>NUCLEOTIDE SEQUENCE [LARGE SCALE GENOMIC DNA]</scope>
    <source>
        <strain evidence="1">214</strain>
    </source>
</reference>
<accession>A0AAV5L2Y4</accession>